<organism evidence="11 12">
    <name type="scientific">Euroglyphus maynei</name>
    <name type="common">Mayne's house dust mite</name>
    <dbReference type="NCBI Taxonomy" id="6958"/>
    <lineage>
        <taxon>Eukaryota</taxon>
        <taxon>Metazoa</taxon>
        <taxon>Ecdysozoa</taxon>
        <taxon>Arthropoda</taxon>
        <taxon>Chelicerata</taxon>
        <taxon>Arachnida</taxon>
        <taxon>Acari</taxon>
        <taxon>Acariformes</taxon>
        <taxon>Sarcoptiformes</taxon>
        <taxon>Astigmata</taxon>
        <taxon>Psoroptidia</taxon>
        <taxon>Analgoidea</taxon>
        <taxon>Pyroglyphidae</taxon>
        <taxon>Pyroglyphinae</taxon>
        <taxon>Euroglyphus</taxon>
    </lineage>
</organism>
<keyword evidence="7 9" id="KW-1133">Transmembrane helix</keyword>
<dbReference type="InterPro" id="IPR050173">
    <property type="entry name" value="ABC_transporter_C-like"/>
</dbReference>
<dbReference type="EMBL" id="MUJZ01008027">
    <property type="protein sequence ID" value="OTF82536.1"/>
    <property type="molecule type" value="Genomic_DNA"/>
</dbReference>
<feature type="transmembrane region" description="Helical" evidence="9">
    <location>
        <begin position="77"/>
        <end position="101"/>
    </location>
</feature>
<dbReference type="Gene3D" id="1.20.1560.10">
    <property type="entry name" value="ABC transporter type 1, transmembrane domain"/>
    <property type="match status" value="1"/>
</dbReference>
<dbReference type="GO" id="GO:0140359">
    <property type="term" value="F:ABC-type transporter activity"/>
    <property type="evidence" value="ECO:0007669"/>
    <property type="project" value="InterPro"/>
</dbReference>
<dbReference type="AlphaFoldDB" id="A0A1Y3BSJ1"/>
<dbReference type="InterPro" id="IPR036640">
    <property type="entry name" value="ABC1_TM_sf"/>
</dbReference>
<accession>A0A1Y3BSJ1</accession>
<dbReference type="GO" id="GO:0016020">
    <property type="term" value="C:membrane"/>
    <property type="evidence" value="ECO:0007669"/>
    <property type="project" value="UniProtKB-SubCell"/>
</dbReference>
<evidence type="ECO:0000256" key="5">
    <source>
        <dbReference type="ARBA" id="ARBA00022741"/>
    </source>
</evidence>
<keyword evidence="3" id="KW-0813">Transport</keyword>
<feature type="non-terminal residue" evidence="11">
    <location>
        <position position="102"/>
    </location>
</feature>
<keyword evidence="4 9" id="KW-0812">Transmembrane</keyword>
<dbReference type="Pfam" id="PF00664">
    <property type="entry name" value="ABC_membrane"/>
    <property type="match status" value="1"/>
</dbReference>
<evidence type="ECO:0000256" key="8">
    <source>
        <dbReference type="ARBA" id="ARBA00023136"/>
    </source>
</evidence>
<feature type="domain" description="ABC transmembrane type-1" evidence="10">
    <location>
        <begin position="1"/>
        <end position="102"/>
    </location>
</feature>
<comment type="similarity">
    <text evidence="2">Belongs to the ABC transporter superfamily. ABCC family. Conjugate transporter (TC 3.A.1.208) subfamily.</text>
</comment>
<gene>
    <name evidence="11" type="ORF">BLA29_010229</name>
</gene>
<evidence type="ECO:0000256" key="1">
    <source>
        <dbReference type="ARBA" id="ARBA00004141"/>
    </source>
</evidence>
<keyword evidence="8 9" id="KW-0472">Membrane</keyword>
<sequence>MIIFILIIRAAYIRTARDLKRYEAIARSPLFNHMTVTLNGLATIRAFDVTKLFTNQYYRYQNDHTATYFVCYASSRFLGICMDMICIAYIVIVAISLMAFYH</sequence>
<evidence type="ECO:0000313" key="11">
    <source>
        <dbReference type="EMBL" id="OTF82536.1"/>
    </source>
</evidence>
<dbReference type="SUPFAM" id="SSF90123">
    <property type="entry name" value="ABC transporter transmembrane region"/>
    <property type="match status" value="1"/>
</dbReference>
<keyword evidence="12" id="KW-1185">Reference proteome</keyword>
<keyword evidence="5" id="KW-0547">Nucleotide-binding</keyword>
<protein>
    <recommendedName>
        <fullName evidence="10">ABC transmembrane type-1 domain-containing protein</fullName>
    </recommendedName>
</protein>
<evidence type="ECO:0000256" key="7">
    <source>
        <dbReference type="ARBA" id="ARBA00022989"/>
    </source>
</evidence>
<evidence type="ECO:0000313" key="12">
    <source>
        <dbReference type="Proteomes" id="UP000194236"/>
    </source>
</evidence>
<dbReference type="PANTHER" id="PTHR24223:SF456">
    <property type="entry name" value="MULTIDRUG RESISTANCE-ASSOCIATED PROTEIN LETHAL(2)03659"/>
    <property type="match status" value="1"/>
</dbReference>
<dbReference type="OrthoDB" id="6500128at2759"/>
<evidence type="ECO:0000256" key="2">
    <source>
        <dbReference type="ARBA" id="ARBA00009726"/>
    </source>
</evidence>
<evidence type="ECO:0000259" key="10">
    <source>
        <dbReference type="PROSITE" id="PS50929"/>
    </source>
</evidence>
<dbReference type="Proteomes" id="UP000194236">
    <property type="component" value="Unassembled WGS sequence"/>
</dbReference>
<evidence type="ECO:0000256" key="6">
    <source>
        <dbReference type="ARBA" id="ARBA00022840"/>
    </source>
</evidence>
<keyword evidence="6" id="KW-0067">ATP-binding</keyword>
<evidence type="ECO:0000256" key="3">
    <source>
        <dbReference type="ARBA" id="ARBA00022448"/>
    </source>
</evidence>
<reference evidence="11 12" key="1">
    <citation type="submission" date="2017-03" db="EMBL/GenBank/DDBJ databases">
        <title>Genome Survey of Euroglyphus maynei.</title>
        <authorList>
            <person name="Arlian L.G."/>
            <person name="Morgan M.S."/>
            <person name="Rider S.D."/>
        </authorList>
    </citation>
    <scope>NUCLEOTIDE SEQUENCE [LARGE SCALE GENOMIC DNA]</scope>
    <source>
        <strain evidence="11">Arlian Lab</strain>
        <tissue evidence="11">Whole body</tissue>
    </source>
</reference>
<name>A0A1Y3BSJ1_EURMA</name>
<dbReference type="PANTHER" id="PTHR24223">
    <property type="entry name" value="ATP-BINDING CASSETTE SUB-FAMILY C"/>
    <property type="match status" value="1"/>
</dbReference>
<dbReference type="PROSITE" id="PS50929">
    <property type="entry name" value="ABC_TM1F"/>
    <property type="match status" value="1"/>
</dbReference>
<evidence type="ECO:0000256" key="9">
    <source>
        <dbReference type="SAM" id="Phobius"/>
    </source>
</evidence>
<evidence type="ECO:0000256" key="4">
    <source>
        <dbReference type="ARBA" id="ARBA00022692"/>
    </source>
</evidence>
<comment type="subcellular location">
    <subcellularLocation>
        <location evidence="1">Membrane</location>
        <topology evidence="1">Multi-pass membrane protein</topology>
    </subcellularLocation>
</comment>
<dbReference type="InterPro" id="IPR011527">
    <property type="entry name" value="ABC1_TM_dom"/>
</dbReference>
<comment type="caution">
    <text evidence="11">The sequence shown here is derived from an EMBL/GenBank/DDBJ whole genome shotgun (WGS) entry which is preliminary data.</text>
</comment>
<proteinExistence type="inferred from homology"/>
<dbReference type="GO" id="GO:0005524">
    <property type="term" value="F:ATP binding"/>
    <property type="evidence" value="ECO:0007669"/>
    <property type="project" value="UniProtKB-KW"/>
</dbReference>